<feature type="transmembrane region" description="Helical" evidence="1">
    <location>
        <begin position="12"/>
        <end position="31"/>
    </location>
</feature>
<keyword evidence="3" id="KW-1185">Reference proteome</keyword>
<evidence type="ECO:0000313" key="3">
    <source>
        <dbReference type="Proteomes" id="UP000255549"/>
    </source>
</evidence>
<keyword evidence="1" id="KW-0472">Membrane</keyword>
<dbReference type="STRING" id="1141106.GCA_000308095_01244"/>
<evidence type="ECO:0000256" key="1">
    <source>
        <dbReference type="SAM" id="Phobius"/>
    </source>
</evidence>
<gene>
    <name evidence="2" type="ORF">NCTC11048_02600</name>
</gene>
<dbReference type="InterPro" id="IPR046049">
    <property type="entry name" value="DUF6007"/>
</dbReference>
<dbReference type="Pfam" id="PF19470">
    <property type="entry name" value="DUF6007"/>
    <property type="match status" value="1"/>
</dbReference>
<name>A0A380GAL3_STAIN</name>
<dbReference type="RefSeq" id="WP_019168554.1">
    <property type="nucleotide sequence ID" value="NZ_PPQH01000009.1"/>
</dbReference>
<dbReference type="AlphaFoldDB" id="A0A380GAL3"/>
<dbReference type="Proteomes" id="UP000255549">
    <property type="component" value="Unassembled WGS sequence"/>
</dbReference>
<feature type="transmembrane region" description="Helical" evidence="1">
    <location>
        <begin position="37"/>
        <end position="58"/>
    </location>
</feature>
<reference evidence="2 3" key="1">
    <citation type="submission" date="2018-06" db="EMBL/GenBank/DDBJ databases">
        <authorList>
            <consortium name="Pathogen Informatics"/>
            <person name="Doyle S."/>
        </authorList>
    </citation>
    <scope>NUCLEOTIDE SEQUENCE [LARGE SCALE GENOMIC DNA]</scope>
    <source>
        <strain evidence="3">NCTC 11048</strain>
    </source>
</reference>
<dbReference type="OrthoDB" id="2413575at2"/>
<dbReference type="EMBL" id="UHDP01000003">
    <property type="protein sequence ID" value="SUM47517.1"/>
    <property type="molecule type" value="Genomic_DNA"/>
</dbReference>
<evidence type="ECO:0000313" key="2">
    <source>
        <dbReference type="EMBL" id="SUM47517.1"/>
    </source>
</evidence>
<organism evidence="2 3">
    <name type="scientific">Staphylococcus intermedius NCTC 11048</name>
    <dbReference type="NCBI Taxonomy" id="1141106"/>
    <lineage>
        <taxon>Bacteria</taxon>
        <taxon>Bacillati</taxon>
        <taxon>Bacillota</taxon>
        <taxon>Bacilli</taxon>
        <taxon>Bacillales</taxon>
        <taxon>Staphylococcaceae</taxon>
        <taxon>Staphylococcus</taxon>
        <taxon>Staphylococcus intermedius group</taxon>
    </lineage>
</organism>
<keyword evidence="1" id="KW-0812">Transmembrane</keyword>
<protein>
    <submittedName>
        <fullName evidence="2">Uncharacterized protein</fullName>
    </submittedName>
</protein>
<proteinExistence type="predicted"/>
<sequence length="69" mass="8207">MKKDRLDEALTGIGILDLIFVIPFFVLFSYLPSEHWWQWFINIIIVVFCALGAAYLFNTIKNRFKSERH</sequence>
<keyword evidence="1" id="KW-1133">Transmembrane helix</keyword>
<accession>A0A380GAL3</accession>